<reference evidence="3" key="1">
    <citation type="submission" date="2023-07" db="EMBL/GenBank/DDBJ databases">
        <title>30 novel species of actinomycetes from the DSMZ collection.</title>
        <authorList>
            <person name="Nouioui I."/>
        </authorList>
    </citation>
    <scope>NUCLEOTIDE SEQUENCE [LARGE SCALE GENOMIC DNA]</scope>
    <source>
        <strain evidence="3">DSM 45834</strain>
    </source>
</reference>
<proteinExistence type="predicted"/>
<gene>
    <name evidence="2" type="ORF">RM445_00105</name>
</gene>
<dbReference type="Proteomes" id="UP001183202">
    <property type="component" value="Unassembled WGS sequence"/>
</dbReference>
<evidence type="ECO:0000313" key="3">
    <source>
        <dbReference type="Proteomes" id="UP001183202"/>
    </source>
</evidence>
<accession>A0ABU2N3Q3</accession>
<dbReference type="Gene3D" id="3.10.490.10">
    <property type="entry name" value="Gamma-glutamyl cyclotransferase-like"/>
    <property type="match status" value="1"/>
</dbReference>
<name>A0ABU2N3Q3_9PSEU</name>
<dbReference type="EMBL" id="JAVREJ010000001">
    <property type="protein sequence ID" value="MDT0347924.1"/>
    <property type="molecule type" value="Genomic_DNA"/>
</dbReference>
<sequence length="135" mass="14405">MTSVPLFVNGGGMRGGNVHYSIEGLPFLGDARTAPRYRFFSIRDEFPGLWPVAEGGVSVPGELYDVPLDVIRDRFIPAEPAELELSVIELDDGSSAVAVVLREVAHEAGTGLTDISEAGGWRAYRGIAEQASQGS</sequence>
<dbReference type="InterPro" id="IPR036568">
    <property type="entry name" value="GGCT-like_sf"/>
</dbReference>
<protein>
    <recommendedName>
        <fullName evidence="1">Allophanate hydrolase C-terminal domain-containing protein</fullName>
    </recommendedName>
</protein>
<dbReference type="InterPro" id="IPR053844">
    <property type="entry name" value="AH_C"/>
</dbReference>
<organism evidence="2 3">
    <name type="scientific">Pseudonocardia charpentierae</name>
    <dbReference type="NCBI Taxonomy" id="3075545"/>
    <lineage>
        <taxon>Bacteria</taxon>
        <taxon>Bacillati</taxon>
        <taxon>Actinomycetota</taxon>
        <taxon>Actinomycetes</taxon>
        <taxon>Pseudonocardiales</taxon>
        <taxon>Pseudonocardiaceae</taxon>
        <taxon>Pseudonocardia</taxon>
    </lineage>
</organism>
<keyword evidence="3" id="KW-1185">Reference proteome</keyword>
<feature type="domain" description="Allophanate hydrolase C-terminal" evidence="1">
    <location>
        <begin position="5"/>
        <end position="125"/>
    </location>
</feature>
<dbReference type="RefSeq" id="WP_311553824.1">
    <property type="nucleotide sequence ID" value="NZ_JAVREJ010000001.1"/>
</dbReference>
<evidence type="ECO:0000313" key="2">
    <source>
        <dbReference type="EMBL" id="MDT0347924.1"/>
    </source>
</evidence>
<comment type="caution">
    <text evidence="2">The sequence shown here is derived from an EMBL/GenBank/DDBJ whole genome shotgun (WGS) entry which is preliminary data.</text>
</comment>
<dbReference type="Pfam" id="PF21986">
    <property type="entry name" value="AH_C"/>
    <property type="match status" value="1"/>
</dbReference>
<evidence type="ECO:0000259" key="1">
    <source>
        <dbReference type="Pfam" id="PF21986"/>
    </source>
</evidence>
<dbReference type="SUPFAM" id="SSF110857">
    <property type="entry name" value="Gamma-glutamyl cyclotransferase-like"/>
    <property type="match status" value="1"/>
</dbReference>